<keyword evidence="1" id="KW-0472">Membrane</keyword>
<dbReference type="AlphaFoldDB" id="A0A9P0GM20"/>
<evidence type="ECO:0000256" key="1">
    <source>
        <dbReference type="SAM" id="Phobius"/>
    </source>
</evidence>
<gene>
    <name evidence="2" type="ORF">PHAECO_LOCUS1140</name>
</gene>
<accession>A0A9P0GM20</accession>
<dbReference type="OrthoDB" id="296386at2759"/>
<dbReference type="Proteomes" id="UP001153737">
    <property type="component" value="Chromosome 1"/>
</dbReference>
<feature type="transmembrane region" description="Helical" evidence="1">
    <location>
        <begin position="61"/>
        <end position="81"/>
    </location>
</feature>
<feature type="transmembrane region" description="Helical" evidence="1">
    <location>
        <begin position="31"/>
        <end position="49"/>
    </location>
</feature>
<name>A0A9P0GM20_PHACE</name>
<evidence type="ECO:0000313" key="2">
    <source>
        <dbReference type="EMBL" id="CAH1116484.1"/>
    </source>
</evidence>
<reference evidence="2" key="2">
    <citation type="submission" date="2022-10" db="EMBL/GenBank/DDBJ databases">
        <authorList>
            <consortium name="ENA_rothamsted_submissions"/>
            <consortium name="culmorum"/>
            <person name="King R."/>
        </authorList>
    </citation>
    <scope>NUCLEOTIDE SEQUENCE</scope>
</reference>
<feature type="transmembrane region" description="Helical" evidence="1">
    <location>
        <begin position="87"/>
        <end position="111"/>
    </location>
</feature>
<keyword evidence="3" id="KW-1185">Reference proteome</keyword>
<sequence>MDIIFRLSIRNLEPRNFLNSLPFMVSYTSTYSIMNASFIGVIFGVIYFENKYKQFNINGKLQCLWALLFLGLPLMAIMISSKESRGISAVILGPIVKPLFVSGIGIGILGMSHGIGGNMVMTKVVQIEQ</sequence>
<proteinExistence type="predicted"/>
<dbReference type="EMBL" id="OU896707">
    <property type="protein sequence ID" value="CAH1116484.1"/>
    <property type="molecule type" value="Genomic_DNA"/>
</dbReference>
<protein>
    <submittedName>
        <fullName evidence="2">Uncharacterized protein</fullName>
    </submittedName>
</protein>
<organism evidence="2 3">
    <name type="scientific">Phaedon cochleariae</name>
    <name type="common">Mustard beetle</name>
    <dbReference type="NCBI Taxonomy" id="80249"/>
    <lineage>
        <taxon>Eukaryota</taxon>
        <taxon>Metazoa</taxon>
        <taxon>Ecdysozoa</taxon>
        <taxon>Arthropoda</taxon>
        <taxon>Hexapoda</taxon>
        <taxon>Insecta</taxon>
        <taxon>Pterygota</taxon>
        <taxon>Neoptera</taxon>
        <taxon>Endopterygota</taxon>
        <taxon>Coleoptera</taxon>
        <taxon>Polyphaga</taxon>
        <taxon>Cucujiformia</taxon>
        <taxon>Chrysomeloidea</taxon>
        <taxon>Chrysomelidae</taxon>
        <taxon>Chrysomelinae</taxon>
        <taxon>Chrysomelini</taxon>
        <taxon>Phaedon</taxon>
    </lineage>
</organism>
<reference evidence="2" key="1">
    <citation type="submission" date="2022-01" db="EMBL/GenBank/DDBJ databases">
        <authorList>
            <person name="King R."/>
        </authorList>
    </citation>
    <scope>NUCLEOTIDE SEQUENCE</scope>
</reference>
<keyword evidence="1" id="KW-1133">Transmembrane helix</keyword>
<keyword evidence="1" id="KW-0812">Transmembrane</keyword>
<evidence type="ECO:0000313" key="3">
    <source>
        <dbReference type="Proteomes" id="UP001153737"/>
    </source>
</evidence>